<evidence type="ECO:0000313" key="2">
    <source>
        <dbReference type="Proteomes" id="UP000298517"/>
    </source>
</evidence>
<comment type="caution">
    <text evidence="1">The sequence shown here is derived from an EMBL/GenBank/DDBJ whole genome shotgun (WGS) entry which is preliminary data.</text>
</comment>
<organism evidence="1 2">
    <name type="scientific">Gramella jeungdoensis</name>
    <dbReference type="NCBI Taxonomy" id="708091"/>
    <lineage>
        <taxon>Bacteria</taxon>
        <taxon>Pseudomonadati</taxon>
        <taxon>Bacteroidota</taxon>
        <taxon>Flavobacteriia</taxon>
        <taxon>Flavobacteriales</taxon>
        <taxon>Flavobacteriaceae</taxon>
        <taxon>Christiangramia</taxon>
    </lineage>
</organism>
<gene>
    <name evidence="1" type="ORF">E2488_00950</name>
</gene>
<accession>A0A4Y8AWR0</accession>
<dbReference type="AlphaFoldDB" id="A0A4Y8AWR0"/>
<proteinExistence type="predicted"/>
<reference evidence="1 2" key="1">
    <citation type="journal article" date="2011" name="J. Microbiol.">
        <title>Gramella jeungdoensis sp. nov., isolated from a solar saltern in Korea.</title>
        <authorList>
            <person name="Joung Y."/>
            <person name="Kim H."/>
            <person name="Jang T."/>
            <person name="Ahn T.S."/>
            <person name="Joh K."/>
        </authorList>
    </citation>
    <scope>NUCLEOTIDE SEQUENCE [LARGE SCALE GENOMIC DNA]</scope>
    <source>
        <strain evidence="1 2">KCTC 23123</strain>
    </source>
</reference>
<dbReference type="RefSeq" id="WP_134246460.1">
    <property type="nucleotide sequence ID" value="NZ_SNQI01000001.1"/>
</dbReference>
<dbReference type="Pfam" id="PF20420">
    <property type="entry name" value="DUF6702"/>
    <property type="match status" value="1"/>
</dbReference>
<name>A0A4Y8AWR0_9FLAO</name>
<dbReference type="InterPro" id="IPR046525">
    <property type="entry name" value="DUF6702"/>
</dbReference>
<protein>
    <recommendedName>
        <fullName evidence="3">Peptidase E</fullName>
    </recommendedName>
</protein>
<evidence type="ECO:0000313" key="1">
    <source>
        <dbReference type="EMBL" id="TEW76448.1"/>
    </source>
</evidence>
<evidence type="ECO:0008006" key="3">
    <source>
        <dbReference type="Google" id="ProtNLM"/>
    </source>
</evidence>
<dbReference type="OrthoDB" id="5735516at2"/>
<dbReference type="Proteomes" id="UP000298517">
    <property type="component" value="Unassembled WGS sequence"/>
</dbReference>
<dbReference type="EMBL" id="SNQI01000001">
    <property type="protein sequence ID" value="TEW76448.1"/>
    <property type="molecule type" value="Genomic_DNA"/>
</dbReference>
<keyword evidence="2" id="KW-1185">Reference proteome</keyword>
<sequence length="165" mass="19859">MKLKNYLFFFLLVPLFAFSIHKYYLSLCEIEYVKEKKSIQIIIGFFIDDIEFTLNRDYNTILKIATKEECESIDESFETYLNEHLEFTINNKLVPYQYIGKEYDDDIVRFYLEITDVQTLKTLEITNTCLIRDFEDQQNIIKISANKKHKTFYLNKKTHKGLLKF</sequence>